<dbReference type="KEGG" id="ssyi:EKG83_29925"/>
<name>A0A5Q0H4H9_SACSY</name>
<dbReference type="AlphaFoldDB" id="A0A5Q0H4H9"/>
<dbReference type="EMBL" id="CP034550">
    <property type="protein sequence ID" value="QFZ21039.1"/>
    <property type="molecule type" value="Genomic_DNA"/>
</dbReference>
<keyword evidence="5" id="KW-1185">Reference proteome</keyword>
<dbReference type="InterPro" id="IPR009003">
    <property type="entry name" value="Peptidase_S1_PA"/>
</dbReference>
<dbReference type="InterPro" id="IPR043504">
    <property type="entry name" value="Peptidase_S1_PA_chymotrypsin"/>
</dbReference>
<dbReference type="OrthoDB" id="3206454at2"/>
<dbReference type="InterPro" id="IPR001254">
    <property type="entry name" value="Trypsin_dom"/>
</dbReference>
<feature type="chain" id="PRO_5024828976" evidence="2">
    <location>
        <begin position="24"/>
        <end position="391"/>
    </location>
</feature>
<evidence type="ECO:0000256" key="2">
    <source>
        <dbReference type="SAM" id="SignalP"/>
    </source>
</evidence>
<dbReference type="GO" id="GO:0006508">
    <property type="term" value="P:proteolysis"/>
    <property type="evidence" value="ECO:0007669"/>
    <property type="project" value="UniProtKB-KW"/>
</dbReference>
<feature type="region of interest" description="Disordered" evidence="1">
    <location>
        <begin position="18"/>
        <end position="38"/>
    </location>
</feature>
<evidence type="ECO:0000256" key="1">
    <source>
        <dbReference type="SAM" id="MobiDB-lite"/>
    </source>
</evidence>
<dbReference type="RefSeq" id="WP_033430228.1">
    <property type="nucleotide sequence ID" value="NZ_CP034550.1"/>
</dbReference>
<accession>A0A5Q0H4H9</accession>
<dbReference type="InterPro" id="IPR033116">
    <property type="entry name" value="TRYPSIN_SER"/>
</dbReference>
<sequence>MRRVLVAVLSAGTLVLGSTAANADPPKPDSTADAPWDHLQPDQRARVRAQDRARTAADVIRRAADRGGAEGLTDIGLDEGSVRLRYRGELPPALRSAVESARATAPVEVLPAEHTLAELRAASDRVVGYLRAHPGGPAHRVSVRPDGSGLLVGVDATAARDATALPDVGVPVEVVAQDRVRPRGRNNDTSPFYGGGVLSNDAWRTCTAGFGVRDRDNREYVLTAGHCGYPGQRWYNGTHGQVVGVVSHEDVGQDLMMIPTNTDPWLFTGVGASTAIGHVIGWQGVYTGEELCSSGAGTTWLCGHVVVDAGNSSYCGYDMYGNWECYSGLVLSRQEDGAQAARDGDSGGPVVLPTASGIVAKGVISGAGGNQLLWQDFATAARIWGVDVVTT</sequence>
<evidence type="ECO:0000313" key="5">
    <source>
        <dbReference type="Proteomes" id="UP000325787"/>
    </source>
</evidence>
<feature type="domain" description="Peptidase S1" evidence="3">
    <location>
        <begin position="218"/>
        <end position="368"/>
    </location>
</feature>
<keyword evidence="4" id="KW-0378">Hydrolase</keyword>
<reference evidence="5" key="1">
    <citation type="journal article" date="2021" name="Curr. Microbiol.">
        <title>Complete genome of nocamycin-producing strain Saccharothrix syringae NRRL B-16468 reveals the biosynthetic potential for secondary metabolites.</title>
        <authorList>
            <person name="Mo X."/>
            <person name="Yang S."/>
        </authorList>
    </citation>
    <scope>NUCLEOTIDE SEQUENCE [LARGE SCALE GENOMIC DNA]</scope>
    <source>
        <strain evidence="5">ATCC 51364 / DSM 43886 / JCM 6844 / KCTC 9398 / NBRC 14523 / NRRL B-16468 / INA 2240</strain>
    </source>
</reference>
<keyword evidence="4" id="KW-0645">Protease</keyword>
<dbReference type="Gene3D" id="2.40.10.10">
    <property type="entry name" value="Trypsin-like serine proteases"/>
    <property type="match status" value="2"/>
</dbReference>
<feature type="signal peptide" evidence="2">
    <location>
        <begin position="1"/>
        <end position="23"/>
    </location>
</feature>
<evidence type="ECO:0000259" key="3">
    <source>
        <dbReference type="Pfam" id="PF00089"/>
    </source>
</evidence>
<dbReference type="InterPro" id="IPR018114">
    <property type="entry name" value="TRYPSIN_HIS"/>
</dbReference>
<evidence type="ECO:0000313" key="4">
    <source>
        <dbReference type="EMBL" id="QFZ21039.1"/>
    </source>
</evidence>
<keyword evidence="2" id="KW-0732">Signal</keyword>
<dbReference type="PROSITE" id="PS00134">
    <property type="entry name" value="TRYPSIN_HIS"/>
    <property type="match status" value="1"/>
</dbReference>
<dbReference type="SUPFAM" id="SSF50494">
    <property type="entry name" value="Trypsin-like serine proteases"/>
    <property type="match status" value="1"/>
</dbReference>
<gene>
    <name evidence="4" type="ORF">EKG83_29925</name>
</gene>
<dbReference type="Proteomes" id="UP000325787">
    <property type="component" value="Chromosome"/>
</dbReference>
<dbReference type="GO" id="GO:0004252">
    <property type="term" value="F:serine-type endopeptidase activity"/>
    <property type="evidence" value="ECO:0007669"/>
    <property type="project" value="InterPro"/>
</dbReference>
<proteinExistence type="predicted"/>
<protein>
    <submittedName>
        <fullName evidence="4">Trypsin-like serine protease</fullName>
    </submittedName>
</protein>
<dbReference type="Pfam" id="PF00089">
    <property type="entry name" value="Trypsin"/>
    <property type="match status" value="1"/>
</dbReference>
<organism evidence="4 5">
    <name type="scientific">Saccharothrix syringae</name>
    <name type="common">Nocardiopsis syringae</name>
    <dbReference type="NCBI Taxonomy" id="103733"/>
    <lineage>
        <taxon>Bacteria</taxon>
        <taxon>Bacillati</taxon>
        <taxon>Actinomycetota</taxon>
        <taxon>Actinomycetes</taxon>
        <taxon>Pseudonocardiales</taxon>
        <taxon>Pseudonocardiaceae</taxon>
        <taxon>Saccharothrix</taxon>
    </lineage>
</organism>
<dbReference type="PROSITE" id="PS00135">
    <property type="entry name" value="TRYPSIN_SER"/>
    <property type="match status" value="1"/>
</dbReference>